<gene>
    <name evidence="4" type="ORF">JX265_008007</name>
</gene>
<keyword evidence="2" id="KW-0732">Signal</keyword>
<protein>
    <recommendedName>
        <fullName evidence="3">WSC domain-containing protein</fullName>
    </recommendedName>
</protein>
<dbReference type="CDD" id="cd12087">
    <property type="entry name" value="TM_EGFR-like"/>
    <property type="match status" value="1"/>
</dbReference>
<accession>A0A9P9WJ04</accession>
<feature type="domain" description="WSC" evidence="3">
    <location>
        <begin position="33"/>
        <end position="121"/>
    </location>
</feature>
<dbReference type="AlphaFoldDB" id="A0A9P9WJ04"/>
<dbReference type="InterPro" id="IPR002889">
    <property type="entry name" value="WSC_carb-bd"/>
</dbReference>
<reference evidence="4" key="1">
    <citation type="submission" date="2021-03" db="EMBL/GenBank/DDBJ databases">
        <title>Revisited historic fungal species revealed as producer of novel bioactive compounds through whole genome sequencing and comparative genomics.</title>
        <authorList>
            <person name="Vignolle G.A."/>
            <person name="Hochenegger N."/>
            <person name="Mach R.L."/>
            <person name="Mach-Aigner A.R."/>
            <person name="Javad Rahimi M."/>
            <person name="Salim K.A."/>
            <person name="Chan C.M."/>
            <person name="Lim L.B.L."/>
            <person name="Cai F."/>
            <person name="Druzhinina I.S."/>
            <person name="U'Ren J.M."/>
            <person name="Derntl C."/>
        </authorList>
    </citation>
    <scope>NUCLEOTIDE SEQUENCE</scope>
    <source>
        <strain evidence="4">TUCIM 5799</strain>
    </source>
</reference>
<sequence length="272" mass="27862">MSLRLFTVSALLAVSSLVSATKEVAASEPKVGTDTVHGCYSSLGNLVLNATSKFNTQGLCATACRGMDKVVGASFSESCYCGDKYPPKNTLVDDSECTEPCPGFGDEACGGLDTFTVYNTGVRVSVADEANTTDSSATASSGPDATSSQSVATVSGVVVTVTPSASAGSSSGGSNTVGIAVGSVVGIIAVAAIAGGLFFMMKRRRNREIEDEHRRNAAVNAFIAGGKPPSSSGGLSISDQRLDPVMAQRRMSSGSIADDQDYSRRILRVTNA</sequence>
<keyword evidence="1" id="KW-0472">Membrane</keyword>
<dbReference type="EMBL" id="JAFIMR010000021">
    <property type="protein sequence ID" value="KAI1865684.1"/>
    <property type="molecule type" value="Genomic_DNA"/>
</dbReference>
<dbReference type="Proteomes" id="UP000829685">
    <property type="component" value="Unassembled WGS sequence"/>
</dbReference>
<feature type="signal peptide" evidence="2">
    <location>
        <begin position="1"/>
        <end position="20"/>
    </location>
</feature>
<dbReference type="Pfam" id="PF01822">
    <property type="entry name" value="WSC"/>
    <property type="match status" value="1"/>
</dbReference>
<keyword evidence="1" id="KW-1133">Transmembrane helix</keyword>
<dbReference type="SMART" id="SM00321">
    <property type="entry name" value="WSC"/>
    <property type="match status" value="1"/>
</dbReference>
<evidence type="ECO:0000313" key="5">
    <source>
        <dbReference type="Proteomes" id="UP000829685"/>
    </source>
</evidence>
<evidence type="ECO:0000259" key="3">
    <source>
        <dbReference type="PROSITE" id="PS51212"/>
    </source>
</evidence>
<proteinExistence type="predicted"/>
<evidence type="ECO:0000256" key="2">
    <source>
        <dbReference type="SAM" id="SignalP"/>
    </source>
</evidence>
<dbReference type="PROSITE" id="PS51212">
    <property type="entry name" value="WSC"/>
    <property type="match status" value="1"/>
</dbReference>
<evidence type="ECO:0000313" key="4">
    <source>
        <dbReference type="EMBL" id="KAI1865684.1"/>
    </source>
</evidence>
<comment type="caution">
    <text evidence="4">The sequence shown here is derived from an EMBL/GenBank/DDBJ whole genome shotgun (WGS) entry which is preliminary data.</text>
</comment>
<keyword evidence="5" id="KW-1185">Reference proteome</keyword>
<feature type="chain" id="PRO_5040429757" description="WSC domain-containing protein" evidence="2">
    <location>
        <begin position="21"/>
        <end position="272"/>
    </location>
</feature>
<keyword evidence="1" id="KW-0812">Transmembrane</keyword>
<feature type="transmembrane region" description="Helical" evidence="1">
    <location>
        <begin position="177"/>
        <end position="199"/>
    </location>
</feature>
<evidence type="ECO:0000256" key="1">
    <source>
        <dbReference type="SAM" id="Phobius"/>
    </source>
</evidence>
<name>A0A9P9WJ04_9PEZI</name>
<organism evidence="4 5">
    <name type="scientific">Neoarthrinium moseri</name>
    <dbReference type="NCBI Taxonomy" id="1658444"/>
    <lineage>
        <taxon>Eukaryota</taxon>
        <taxon>Fungi</taxon>
        <taxon>Dikarya</taxon>
        <taxon>Ascomycota</taxon>
        <taxon>Pezizomycotina</taxon>
        <taxon>Sordariomycetes</taxon>
        <taxon>Xylariomycetidae</taxon>
        <taxon>Amphisphaeriales</taxon>
        <taxon>Apiosporaceae</taxon>
        <taxon>Neoarthrinium</taxon>
    </lineage>
</organism>